<keyword evidence="4 6" id="KW-1133">Transmembrane helix</keyword>
<dbReference type="KEGG" id="rdi:CMV14_12545"/>
<dbReference type="Gene3D" id="1.20.1250.20">
    <property type="entry name" value="MFS general substrate transporter like domains"/>
    <property type="match status" value="1"/>
</dbReference>
<keyword evidence="9" id="KW-1185">Reference proteome</keyword>
<feature type="transmembrane region" description="Helical" evidence="6">
    <location>
        <begin position="53"/>
        <end position="73"/>
    </location>
</feature>
<feature type="transmembrane region" description="Helical" evidence="6">
    <location>
        <begin position="144"/>
        <end position="165"/>
    </location>
</feature>
<dbReference type="InterPro" id="IPR020846">
    <property type="entry name" value="MFS_dom"/>
</dbReference>
<evidence type="ECO:0000313" key="8">
    <source>
        <dbReference type="EMBL" id="PCE44407.1"/>
    </source>
</evidence>
<dbReference type="InterPro" id="IPR036259">
    <property type="entry name" value="MFS_trans_sf"/>
</dbReference>
<feature type="domain" description="Major facilitator superfamily (MFS) profile" evidence="7">
    <location>
        <begin position="18"/>
        <end position="414"/>
    </location>
</feature>
<feature type="transmembrane region" description="Helical" evidence="6">
    <location>
        <begin position="85"/>
        <end position="109"/>
    </location>
</feature>
<feature type="transmembrane region" description="Helical" evidence="6">
    <location>
        <begin position="291"/>
        <end position="311"/>
    </location>
</feature>
<comment type="caution">
    <text evidence="8">The sequence shown here is derived from an EMBL/GenBank/DDBJ whole genome shotgun (WGS) entry which is preliminary data.</text>
</comment>
<reference evidence="8 9" key="1">
    <citation type="submission" date="2017-09" db="EMBL/GenBank/DDBJ databases">
        <title>The Catabolism of 3,6-Dichlorosalicylic acid is Initiated by the Cytochrome P450 Monooxygenase DsmABC in Rhizorhabdus dicambivorans Ndbn-20.</title>
        <authorList>
            <person name="Na L."/>
        </authorList>
    </citation>
    <scope>NUCLEOTIDE SEQUENCE [LARGE SCALE GENOMIC DNA]</scope>
    <source>
        <strain evidence="8 9">Ndbn-20m</strain>
    </source>
</reference>
<organism evidence="8 9">
    <name type="scientific">Rhizorhabdus dicambivorans</name>
    <dbReference type="NCBI Taxonomy" id="1850238"/>
    <lineage>
        <taxon>Bacteria</taxon>
        <taxon>Pseudomonadati</taxon>
        <taxon>Pseudomonadota</taxon>
        <taxon>Alphaproteobacteria</taxon>
        <taxon>Sphingomonadales</taxon>
        <taxon>Sphingomonadaceae</taxon>
        <taxon>Rhizorhabdus</taxon>
    </lineage>
</organism>
<feature type="transmembrane region" description="Helical" evidence="6">
    <location>
        <begin position="388"/>
        <end position="409"/>
    </location>
</feature>
<keyword evidence="5 6" id="KW-0472">Membrane</keyword>
<dbReference type="PANTHER" id="PTHR23505:SF79">
    <property type="entry name" value="PROTEIN SPINSTER"/>
    <property type="match status" value="1"/>
</dbReference>
<dbReference type="PANTHER" id="PTHR23505">
    <property type="entry name" value="SPINSTER"/>
    <property type="match status" value="1"/>
</dbReference>
<comment type="subcellular location">
    <subcellularLocation>
        <location evidence="1">Membrane</location>
        <topology evidence="1">Multi-pass membrane protein</topology>
    </subcellularLocation>
</comment>
<evidence type="ECO:0000256" key="3">
    <source>
        <dbReference type="ARBA" id="ARBA00022692"/>
    </source>
</evidence>
<proteinExistence type="predicted"/>
<dbReference type="InterPro" id="IPR011701">
    <property type="entry name" value="MFS"/>
</dbReference>
<feature type="transmembrane region" description="Helical" evidence="6">
    <location>
        <begin position="317"/>
        <end position="339"/>
    </location>
</feature>
<feature type="transmembrane region" description="Helical" evidence="6">
    <location>
        <begin position="115"/>
        <end position="132"/>
    </location>
</feature>
<dbReference type="CDD" id="cd17328">
    <property type="entry name" value="MFS_spinster_like"/>
    <property type="match status" value="1"/>
</dbReference>
<dbReference type="AlphaFoldDB" id="A0A2A4G025"/>
<dbReference type="InterPro" id="IPR044770">
    <property type="entry name" value="MFS_spinster-like"/>
</dbReference>
<feature type="transmembrane region" description="Helical" evidence="6">
    <location>
        <begin position="224"/>
        <end position="246"/>
    </location>
</feature>
<evidence type="ECO:0000313" key="9">
    <source>
        <dbReference type="Proteomes" id="UP000218934"/>
    </source>
</evidence>
<dbReference type="Proteomes" id="UP000218934">
    <property type="component" value="Unassembled WGS sequence"/>
</dbReference>
<feature type="transmembrane region" description="Helical" evidence="6">
    <location>
        <begin position="171"/>
        <end position="193"/>
    </location>
</feature>
<keyword evidence="3 6" id="KW-0812">Transmembrane</keyword>
<sequence length="428" mass="45291">MTIDTSARSHSAVYGWYVVAVLMFCQTLASLDAKLPFILVESIKHDLSLSDTQIGLITGPAFSLTYAIAAIPIAKFSDRGVRVHIISGAIVLWSALTALGGFALGIMTLVLSRTGVAIGEAALLPASHSIIADYTDKASRPKAIAIYSLGLAIGAFLALSLGGYLNDRFGWRATLFIIGASGLAISLLVFITVREPKRDWTTGARESPKGDILSLFRNKPVRNLILGGTLVGIGAGALSGWAPAYIMRTFHLTATETGATYGAIAGAVGVIGILCGGFVAGWFAQRAPRNTFYLLAICLLVAMVAQMGSLLTGSYGLFIVLSAVSTLLLASYIAPTYATVQTLVDPGARSFAAAVTLFSINGVGFAAGAFFCGWLSDLLRPHYGTNSLKIALLILSVFLFWSAVHYILVGRHLPDTVEQSRRDGCRYV</sequence>
<evidence type="ECO:0000256" key="1">
    <source>
        <dbReference type="ARBA" id="ARBA00004141"/>
    </source>
</evidence>
<name>A0A2A4G025_9SPHN</name>
<evidence type="ECO:0000256" key="5">
    <source>
        <dbReference type="ARBA" id="ARBA00023136"/>
    </source>
</evidence>
<feature type="transmembrane region" description="Helical" evidence="6">
    <location>
        <begin position="258"/>
        <end position="284"/>
    </location>
</feature>
<dbReference type="GO" id="GO:0022857">
    <property type="term" value="F:transmembrane transporter activity"/>
    <property type="evidence" value="ECO:0007669"/>
    <property type="project" value="InterPro"/>
</dbReference>
<dbReference type="OrthoDB" id="7400989at2"/>
<dbReference type="Pfam" id="PF07690">
    <property type="entry name" value="MFS_1"/>
    <property type="match status" value="1"/>
</dbReference>
<dbReference type="SUPFAM" id="SSF103473">
    <property type="entry name" value="MFS general substrate transporter"/>
    <property type="match status" value="1"/>
</dbReference>
<dbReference type="RefSeq" id="WP_066959267.1">
    <property type="nucleotide sequence ID" value="NZ_CP023449.1"/>
</dbReference>
<accession>A0A2A4G025</accession>
<evidence type="ECO:0000256" key="4">
    <source>
        <dbReference type="ARBA" id="ARBA00022989"/>
    </source>
</evidence>
<dbReference type="PROSITE" id="PS50850">
    <property type="entry name" value="MFS"/>
    <property type="match status" value="1"/>
</dbReference>
<keyword evidence="2" id="KW-0813">Transport</keyword>
<dbReference type="GO" id="GO:0016020">
    <property type="term" value="C:membrane"/>
    <property type="evidence" value="ECO:0007669"/>
    <property type="project" value="UniProtKB-SubCell"/>
</dbReference>
<evidence type="ECO:0000259" key="7">
    <source>
        <dbReference type="PROSITE" id="PS50850"/>
    </source>
</evidence>
<feature type="transmembrane region" description="Helical" evidence="6">
    <location>
        <begin position="351"/>
        <end position="376"/>
    </location>
</feature>
<evidence type="ECO:0000256" key="2">
    <source>
        <dbReference type="ARBA" id="ARBA00022448"/>
    </source>
</evidence>
<feature type="transmembrane region" description="Helical" evidence="6">
    <location>
        <begin position="12"/>
        <end position="33"/>
    </location>
</feature>
<protein>
    <submittedName>
        <fullName evidence="8">MFS transporter</fullName>
    </submittedName>
</protein>
<gene>
    <name evidence="8" type="ORF">COO09_01930</name>
</gene>
<dbReference type="EMBL" id="NWUF01000001">
    <property type="protein sequence ID" value="PCE44407.1"/>
    <property type="molecule type" value="Genomic_DNA"/>
</dbReference>
<evidence type="ECO:0000256" key="6">
    <source>
        <dbReference type="SAM" id="Phobius"/>
    </source>
</evidence>